<organism evidence="2 3">
    <name type="scientific">Tanacetum coccineum</name>
    <dbReference type="NCBI Taxonomy" id="301880"/>
    <lineage>
        <taxon>Eukaryota</taxon>
        <taxon>Viridiplantae</taxon>
        <taxon>Streptophyta</taxon>
        <taxon>Embryophyta</taxon>
        <taxon>Tracheophyta</taxon>
        <taxon>Spermatophyta</taxon>
        <taxon>Magnoliopsida</taxon>
        <taxon>eudicotyledons</taxon>
        <taxon>Gunneridae</taxon>
        <taxon>Pentapetalae</taxon>
        <taxon>asterids</taxon>
        <taxon>campanulids</taxon>
        <taxon>Asterales</taxon>
        <taxon>Asteraceae</taxon>
        <taxon>Asteroideae</taxon>
        <taxon>Anthemideae</taxon>
        <taxon>Anthemidinae</taxon>
        <taxon>Tanacetum</taxon>
    </lineage>
</organism>
<keyword evidence="3" id="KW-1185">Reference proteome</keyword>
<evidence type="ECO:0000256" key="1">
    <source>
        <dbReference type="SAM" id="MobiDB-lite"/>
    </source>
</evidence>
<name>A0ABQ4Z450_9ASTR</name>
<feature type="region of interest" description="Disordered" evidence="1">
    <location>
        <begin position="41"/>
        <end position="65"/>
    </location>
</feature>
<proteinExistence type="predicted"/>
<dbReference type="Proteomes" id="UP001151760">
    <property type="component" value="Unassembled WGS sequence"/>
</dbReference>
<comment type="caution">
    <text evidence="2">The sequence shown here is derived from an EMBL/GenBank/DDBJ whole genome shotgun (WGS) entry which is preliminary data.</text>
</comment>
<protein>
    <submittedName>
        <fullName evidence="2">Uncharacterized protein</fullName>
    </submittedName>
</protein>
<reference evidence="2" key="2">
    <citation type="submission" date="2022-01" db="EMBL/GenBank/DDBJ databases">
        <authorList>
            <person name="Yamashiro T."/>
            <person name="Shiraishi A."/>
            <person name="Satake H."/>
            <person name="Nakayama K."/>
        </authorList>
    </citation>
    <scope>NUCLEOTIDE SEQUENCE</scope>
</reference>
<reference evidence="2" key="1">
    <citation type="journal article" date="2022" name="Int. J. Mol. Sci.">
        <title>Draft Genome of Tanacetum Coccineum: Genomic Comparison of Closely Related Tanacetum-Family Plants.</title>
        <authorList>
            <person name="Yamashiro T."/>
            <person name="Shiraishi A."/>
            <person name="Nakayama K."/>
            <person name="Satake H."/>
        </authorList>
    </citation>
    <scope>NUCLEOTIDE SEQUENCE</scope>
</reference>
<evidence type="ECO:0000313" key="3">
    <source>
        <dbReference type="Proteomes" id="UP001151760"/>
    </source>
</evidence>
<sequence length="326" mass="36837">MESKGTTIKESKDLTSLSLDELISNLKVHEVIMKKDSKIVKGKRERSRSLALKAKKKSSDEESLTSGSEYEEYAMAVMDFNKCKDINHLIEECPKPQRNKNQRAFVGGSWSDIGEEEEEKTKDKMCLIAQASNEVLSKTEVYSGDLSSTYDLELDSDYHRLCKISLKVINKNKSLKTIRNRQVKEILELKEKVSRLEKNKEINIGCTTFQNLVVENEKLKEEVSKLTQFEKSVHSLNKMLSFKKPSSNKSGLGFNSVEASSSIPHINLGPPDSQSVKGKPDSFFKLNSSPKPRHIIINNVKVLVASDDEVKHFYKPSLKSEVGFIC</sequence>
<dbReference type="EMBL" id="BQNB010010914">
    <property type="protein sequence ID" value="GJS83618.1"/>
    <property type="molecule type" value="Genomic_DNA"/>
</dbReference>
<evidence type="ECO:0000313" key="2">
    <source>
        <dbReference type="EMBL" id="GJS83618.1"/>
    </source>
</evidence>
<gene>
    <name evidence="2" type="ORF">Tco_0750159</name>
</gene>
<accession>A0ABQ4Z450</accession>